<organism evidence="9 10">
    <name type="scientific">Sulfurimonas crateris</name>
    <dbReference type="NCBI Taxonomy" id="2574727"/>
    <lineage>
        <taxon>Bacteria</taxon>
        <taxon>Pseudomonadati</taxon>
        <taxon>Campylobacterota</taxon>
        <taxon>Epsilonproteobacteria</taxon>
        <taxon>Campylobacterales</taxon>
        <taxon>Sulfurimonadaceae</taxon>
        <taxon>Sulfurimonas</taxon>
    </lineage>
</organism>
<dbReference type="GO" id="GO:0046872">
    <property type="term" value="F:metal ion binding"/>
    <property type="evidence" value="ECO:0007669"/>
    <property type="project" value="UniProtKB-KW"/>
</dbReference>
<dbReference type="PANTHER" id="PTHR33571">
    <property type="entry name" value="SSL8005 PROTEIN"/>
    <property type="match status" value="1"/>
</dbReference>
<evidence type="ECO:0000256" key="3">
    <source>
        <dbReference type="ARBA" id="ARBA00022695"/>
    </source>
</evidence>
<gene>
    <name evidence="9" type="ORF">FCU45_07710</name>
</gene>
<dbReference type="PANTHER" id="PTHR33571:SF14">
    <property type="entry name" value="PROTEIN ADENYLYLTRANSFERASE MJ0435-RELATED"/>
    <property type="match status" value="1"/>
</dbReference>
<dbReference type="NCBIfam" id="NF047752">
    <property type="entry name" value="MntA_antitoxin"/>
    <property type="match status" value="1"/>
</dbReference>
<dbReference type="InterPro" id="IPR041633">
    <property type="entry name" value="Polbeta"/>
</dbReference>
<evidence type="ECO:0000256" key="7">
    <source>
        <dbReference type="ARBA" id="ARBA00022842"/>
    </source>
</evidence>
<keyword evidence="3" id="KW-0548">Nucleotidyltransferase</keyword>
<keyword evidence="10" id="KW-1185">Reference proteome</keyword>
<evidence type="ECO:0000256" key="4">
    <source>
        <dbReference type="ARBA" id="ARBA00022723"/>
    </source>
</evidence>
<dbReference type="Proteomes" id="UP000309561">
    <property type="component" value="Unassembled WGS sequence"/>
</dbReference>
<protein>
    <submittedName>
        <fullName evidence="9">Nucleotidyltransferase family protein</fullName>
    </submittedName>
</protein>
<dbReference type="RefSeq" id="WP_137013971.1">
    <property type="nucleotide sequence ID" value="NZ_SZPX01000005.1"/>
</dbReference>
<evidence type="ECO:0000259" key="8">
    <source>
        <dbReference type="Pfam" id="PF18765"/>
    </source>
</evidence>
<reference evidence="9 10" key="1">
    <citation type="submission" date="2019-04" db="EMBL/GenBank/DDBJ databases">
        <title>Sulfurimonas crateris sp. nov. a facultative anaerobic sulfur-oxidizing chemolithautotrophic bacterium isolated from a terrestrial mud vulcano.</title>
        <authorList>
            <person name="Ratnikova N.M."/>
            <person name="Slobodkin A.I."/>
            <person name="Merkel A.Y."/>
            <person name="Novikov A."/>
            <person name="Bonch-Osmolovskaya E.A."/>
            <person name="Slobodkina G.B."/>
        </authorList>
    </citation>
    <scope>NUCLEOTIDE SEQUENCE [LARGE SCALE GENOMIC DNA]</scope>
    <source>
        <strain evidence="9 10">SN118</strain>
    </source>
</reference>
<keyword evidence="4" id="KW-0479">Metal-binding</keyword>
<evidence type="ECO:0000256" key="6">
    <source>
        <dbReference type="ARBA" id="ARBA00022840"/>
    </source>
</evidence>
<dbReference type="Pfam" id="PF18765">
    <property type="entry name" value="Polbeta"/>
    <property type="match status" value="1"/>
</dbReference>
<dbReference type="OrthoDB" id="5334523at2"/>
<sequence length="95" mass="11202">MTKSNIIDYLKQHYNEFHSKYNVEKIGLFGSYARDEATEDSDIDIAVSMSPKLFDMMSIKEQIENDLHKKVDIVRLRPKMNTYLKERILKDGLFV</sequence>
<evidence type="ECO:0000313" key="9">
    <source>
        <dbReference type="EMBL" id="TKI69392.1"/>
    </source>
</evidence>
<dbReference type="InterPro" id="IPR052038">
    <property type="entry name" value="Type-VII_TA_antitoxin"/>
</dbReference>
<comment type="caution">
    <text evidence="9">The sequence shown here is derived from an EMBL/GenBank/DDBJ whole genome shotgun (WGS) entry which is preliminary data.</text>
</comment>
<accession>A0A4U2Z7D5</accession>
<evidence type="ECO:0000256" key="5">
    <source>
        <dbReference type="ARBA" id="ARBA00022741"/>
    </source>
</evidence>
<dbReference type="GO" id="GO:0005524">
    <property type="term" value="F:ATP binding"/>
    <property type="evidence" value="ECO:0007669"/>
    <property type="project" value="UniProtKB-KW"/>
</dbReference>
<comment type="cofactor">
    <cofactor evidence="1">
        <name>Mg(2+)</name>
        <dbReference type="ChEBI" id="CHEBI:18420"/>
    </cofactor>
</comment>
<keyword evidence="7" id="KW-0460">Magnesium</keyword>
<keyword evidence="5" id="KW-0547">Nucleotide-binding</keyword>
<evidence type="ECO:0000256" key="2">
    <source>
        <dbReference type="ARBA" id="ARBA00022679"/>
    </source>
</evidence>
<dbReference type="GO" id="GO:0016779">
    <property type="term" value="F:nucleotidyltransferase activity"/>
    <property type="evidence" value="ECO:0007669"/>
    <property type="project" value="UniProtKB-KW"/>
</dbReference>
<keyword evidence="6" id="KW-0067">ATP-binding</keyword>
<feature type="domain" description="Polymerase beta nucleotidyltransferase" evidence="8">
    <location>
        <begin position="17"/>
        <end position="92"/>
    </location>
</feature>
<dbReference type="SUPFAM" id="SSF81301">
    <property type="entry name" value="Nucleotidyltransferase"/>
    <property type="match status" value="1"/>
</dbReference>
<evidence type="ECO:0000313" key="10">
    <source>
        <dbReference type="Proteomes" id="UP000309561"/>
    </source>
</evidence>
<dbReference type="InterPro" id="IPR043519">
    <property type="entry name" value="NT_sf"/>
</dbReference>
<dbReference type="Gene3D" id="3.30.460.10">
    <property type="entry name" value="Beta Polymerase, domain 2"/>
    <property type="match status" value="1"/>
</dbReference>
<dbReference type="AlphaFoldDB" id="A0A4U2Z7D5"/>
<dbReference type="CDD" id="cd05403">
    <property type="entry name" value="NT_KNTase_like"/>
    <property type="match status" value="1"/>
</dbReference>
<name>A0A4U2Z7D5_9BACT</name>
<keyword evidence="2 9" id="KW-0808">Transferase</keyword>
<dbReference type="EMBL" id="SZPX01000005">
    <property type="protein sequence ID" value="TKI69392.1"/>
    <property type="molecule type" value="Genomic_DNA"/>
</dbReference>
<evidence type="ECO:0000256" key="1">
    <source>
        <dbReference type="ARBA" id="ARBA00001946"/>
    </source>
</evidence>
<proteinExistence type="predicted"/>